<dbReference type="InterPro" id="IPR036529">
    <property type="entry name" value="KIX_dom_sf"/>
</dbReference>
<evidence type="ECO:0000313" key="2">
    <source>
        <dbReference type="EMBL" id="GFH20468.1"/>
    </source>
</evidence>
<dbReference type="SUPFAM" id="SSF47040">
    <property type="entry name" value="Kix domain of CBP (creb binding protein)"/>
    <property type="match status" value="1"/>
</dbReference>
<sequence length="170" mass="18564">MASSPARLSGSKRTAPFPDGDDPDFTCCICSELMVHPVVGVSRMLARMLQQTFPAEYAARLAAVAEEQKQAAALLDLEIEQQLQKHLVRHLYAKKPHMSEPLRKSLPEFVRGMEARLYQAASSREAYLDLSTLDARVTLMAKQQLMANRMARMAVGGMPAQPAPGAAAPA</sequence>
<reference evidence="2 3" key="1">
    <citation type="submission" date="2020-02" db="EMBL/GenBank/DDBJ databases">
        <title>Draft genome sequence of Haematococcus lacustris strain NIES-144.</title>
        <authorList>
            <person name="Morimoto D."/>
            <person name="Nakagawa S."/>
            <person name="Yoshida T."/>
            <person name="Sawayama S."/>
        </authorList>
    </citation>
    <scope>NUCLEOTIDE SEQUENCE [LARGE SCALE GENOMIC DNA]</scope>
    <source>
        <strain evidence="2 3">NIES-144</strain>
    </source>
</reference>
<accession>A0A699ZPX4</accession>
<keyword evidence="1" id="KW-0539">Nucleus</keyword>
<evidence type="ECO:0000313" key="3">
    <source>
        <dbReference type="Proteomes" id="UP000485058"/>
    </source>
</evidence>
<proteinExistence type="predicted"/>
<comment type="caution">
    <text evidence="2">The sequence shown here is derived from an EMBL/GenBank/DDBJ whole genome shotgun (WGS) entry which is preliminary data.</text>
</comment>
<dbReference type="GO" id="GO:0006355">
    <property type="term" value="P:regulation of DNA-templated transcription"/>
    <property type="evidence" value="ECO:0007669"/>
    <property type="project" value="InterPro"/>
</dbReference>
<name>A0A699ZPX4_HAELA</name>
<dbReference type="Proteomes" id="UP000485058">
    <property type="component" value="Unassembled WGS sequence"/>
</dbReference>
<gene>
    <name evidence="2" type="ORF">HaLaN_17595</name>
</gene>
<keyword evidence="3" id="KW-1185">Reference proteome</keyword>
<protein>
    <submittedName>
        <fullName evidence="2">Uncharacterized protein</fullName>
    </submittedName>
</protein>
<dbReference type="AlphaFoldDB" id="A0A699ZPX4"/>
<evidence type="ECO:0000256" key="1">
    <source>
        <dbReference type="ARBA" id="ARBA00023242"/>
    </source>
</evidence>
<dbReference type="EMBL" id="BLLF01001641">
    <property type="protein sequence ID" value="GFH20468.1"/>
    <property type="molecule type" value="Genomic_DNA"/>
</dbReference>
<organism evidence="2 3">
    <name type="scientific">Haematococcus lacustris</name>
    <name type="common">Green alga</name>
    <name type="synonym">Haematococcus pluvialis</name>
    <dbReference type="NCBI Taxonomy" id="44745"/>
    <lineage>
        <taxon>Eukaryota</taxon>
        <taxon>Viridiplantae</taxon>
        <taxon>Chlorophyta</taxon>
        <taxon>core chlorophytes</taxon>
        <taxon>Chlorophyceae</taxon>
        <taxon>CS clade</taxon>
        <taxon>Chlamydomonadales</taxon>
        <taxon>Haematococcaceae</taxon>
        <taxon>Haematococcus</taxon>
    </lineage>
</organism>
<dbReference type="GO" id="GO:0003712">
    <property type="term" value="F:transcription coregulator activity"/>
    <property type="evidence" value="ECO:0007669"/>
    <property type="project" value="InterPro"/>
</dbReference>